<proteinExistence type="predicted"/>
<feature type="transmembrane region" description="Helical" evidence="1">
    <location>
        <begin position="150"/>
        <end position="169"/>
    </location>
</feature>
<dbReference type="Proteomes" id="UP001325479">
    <property type="component" value="Chromosome"/>
</dbReference>
<organism evidence="2 3">
    <name type="scientific">Paraburkholderia kururiensis</name>
    <dbReference type="NCBI Taxonomy" id="984307"/>
    <lineage>
        <taxon>Bacteria</taxon>
        <taxon>Pseudomonadati</taxon>
        <taxon>Pseudomonadota</taxon>
        <taxon>Betaproteobacteria</taxon>
        <taxon>Burkholderiales</taxon>
        <taxon>Burkholderiaceae</taxon>
        <taxon>Paraburkholderia</taxon>
    </lineage>
</organism>
<keyword evidence="3" id="KW-1185">Reference proteome</keyword>
<feature type="transmembrane region" description="Helical" evidence="1">
    <location>
        <begin position="44"/>
        <end position="60"/>
    </location>
</feature>
<keyword evidence="1" id="KW-0472">Membrane</keyword>
<evidence type="ECO:0000313" key="3">
    <source>
        <dbReference type="Proteomes" id="UP001325479"/>
    </source>
</evidence>
<protein>
    <recommendedName>
        <fullName evidence="4">Transmembrane protein</fullName>
    </recommendedName>
</protein>
<feature type="transmembrane region" description="Helical" evidence="1">
    <location>
        <begin position="122"/>
        <end position="144"/>
    </location>
</feature>
<evidence type="ECO:0000256" key="1">
    <source>
        <dbReference type="SAM" id="Phobius"/>
    </source>
</evidence>
<accession>A0ABZ0WUP1</accession>
<keyword evidence="1" id="KW-1133">Transmembrane helix</keyword>
<gene>
    <name evidence="2" type="ORF">U0042_23100</name>
</gene>
<reference evidence="2 3" key="1">
    <citation type="submission" date="2023-12" db="EMBL/GenBank/DDBJ databases">
        <title>Genome sequencing and assembly of bacterial species from a model synthetic community.</title>
        <authorList>
            <person name="Hogle S.L."/>
        </authorList>
    </citation>
    <scope>NUCLEOTIDE SEQUENCE [LARGE SCALE GENOMIC DNA]</scope>
    <source>
        <strain evidence="2 3">HAMBI 2494</strain>
    </source>
</reference>
<feature type="transmembrane region" description="Helical" evidence="1">
    <location>
        <begin position="72"/>
        <end position="91"/>
    </location>
</feature>
<dbReference type="EMBL" id="CP139965">
    <property type="protein sequence ID" value="WQD81134.1"/>
    <property type="molecule type" value="Genomic_DNA"/>
</dbReference>
<keyword evidence="1" id="KW-0812">Transmembrane</keyword>
<sequence>MACQIGTHYAAATPGMGGLGLALVLAPVLAATLGAALRAPRRTVWLALWIAVCAALWAAREPLARHFEWGAWLEHASFNLAMAFMFGRTLVEGHTPLCTQFATMMQGPLPPAVARYTRTITLAWTLFFIAMASVSTLLFATVSPLTWSTFANYLTLPLAGAMFVVEYACRRIVLPHEPQAGLLASLRAYREASEARGARGHAMPERAQ</sequence>
<name>A0ABZ0WUP1_9BURK</name>
<feature type="transmembrane region" description="Helical" evidence="1">
    <location>
        <begin position="16"/>
        <end position="37"/>
    </location>
</feature>
<evidence type="ECO:0000313" key="2">
    <source>
        <dbReference type="EMBL" id="WQD81134.1"/>
    </source>
</evidence>
<evidence type="ECO:0008006" key="4">
    <source>
        <dbReference type="Google" id="ProtNLM"/>
    </source>
</evidence>